<evidence type="ECO:0000256" key="1">
    <source>
        <dbReference type="SAM" id="MobiDB-lite"/>
    </source>
</evidence>
<comment type="caution">
    <text evidence="3">The sequence shown here is derived from an EMBL/GenBank/DDBJ whole genome shotgun (WGS) entry which is preliminary data.</text>
</comment>
<feature type="non-terminal residue" evidence="3">
    <location>
        <position position="386"/>
    </location>
</feature>
<protein>
    <recommendedName>
        <fullName evidence="2">GerMN domain-containing protein</fullName>
    </recommendedName>
</protein>
<dbReference type="Pfam" id="PF25976">
    <property type="entry name" value="LpqB_N"/>
    <property type="match status" value="1"/>
</dbReference>
<sequence>MAVAATVAVTGLVSACATIPGDSSPEAVSSYASAPYQENVPSPQQGRAPDLLLRDFFTASAHPGNNHQAARAFLTRSADDAWQDATGTVILDRMDLNADGAVHDGRISYTVRGTIVGRLGSGGVYVPDSRTFEDTLELTRVDGEWRISRLPEGVVLDRTDFTATHTARDIYFLDPTRRFLVPDRRWIYNRQGNIGAALVSLLAGGPREGLSRGVVNSVPTSDLVRTSDSPDGQFTADLTGLADISSEDRKVLAAQIVWTLAASDIRGPYRILADGTPIKDGDRSEWSLGDVKEFDPSPVASAPLRAVRDGSLVTVTDGTAQPTPGWTAAGTFESADVAGDNGAVAAVTGSGDRRKLQVGKPDENPVTVDEADSFTRPSWTGDSQTV</sequence>
<dbReference type="STRING" id="863239.GCA_000213935_02045"/>
<dbReference type="InterPro" id="IPR019606">
    <property type="entry name" value="GerMN"/>
</dbReference>
<feature type="region of interest" description="Disordered" evidence="1">
    <location>
        <begin position="22"/>
        <end position="47"/>
    </location>
</feature>
<gene>
    <name evidence="3" type="ORF">DIW82_13080</name>
</gene>
<evidence type="ECO:0000313" key="3">
    <source>
        <dbReference type="EMBL" id="HCT15678.1"/>
    </source>
</evidence>
<feature type="domain" description="GerMN" evidence="2">
    <location>
        <begin position="195"/>
        <end position="282"/>
    </location>
</feature>
<dbReference type="InterPro" id="IPR059026">
    <property type="entry name" value="LpqB_N"/>
</dbReference>
<dbReference type="InterPro" id="IPR018910">
    <property type="entry name" value="LpqB_C"/>
</dbReference>
<dbReference type="Proteomes" id="UP000261739">
    <property type="component" value="Unassembled WGS sequence"/>
</dbReference>
<proteinExistence type="predicted"/>
<feature type="compositionally biased region" description="Basic and acidic residues" evidence="1">
    <location>
        <begin position="351"/>
        <end position="363"/>
    </location>
</feature>
<organism evidence="3 4">
    <name type="scientific">Corynebacterium nuruki</name>
    <dbReference type="NCBI Taxonomy" id="1032851"/>
    <lineage>
        <taxon>Bacteria</taxon>
        <taxon>Bacillati</taxon>
        <taxon>Actinomycetota</taxon>
        <taxon>Actinomycetes</taxon>
        <taxon>Mycobacteriales</taxon>
        <taxon>Corynebacteriaceae</taxon>
        <taxon>Corynebacterium</taxon>
    </lineage>
</organism>
<reference evidence="3 4" key="1">
    <citation type="journal article" date="2018" name="Nat. Biotechnol.">
        <title>A standardized bacterial taxonomy based on genome phylogeny substantially revises the tree of life.</title>
        <authorList>
            <person name="Parks D.H."/>
            <person name="Chuvochina M."/>
            <person name="Waite D.W."/>
            <person name="Rinke C."/>
            <person name="Skarshewski A."/>
            <person name="Chaumeil P.A."/>
            <person name="Hugenholtz P."/>
        </authorList>
    </citation>
    <scope>NUCLEOTIDE SEQUENCE [LARGE SCALE GENOMIC DNA]</scope>
    <source>
        <strain evidence="3">UBA11247</strain>
    </source>
</reference>
<evidence type="ECO:0000259" key="2">
    <source>
        <dbReference type="SMART" id="SM00909"/>
    </source>
</evidence>
<feature type="compositionally biased region" description="Polar residues" evidence="1">
    <location>
        <begin position="375"/>
        <end position="386"/>
    </location>
</feature>
<dbReference type="Pfam" id="PF10646">
    <property type="entry name" value="Germane"/>
    <property type="match status" value="1"/>
</dbReference>
<name>A0A3D4T2B8_9CORY</name>
<dbReference type="EMBL" id="DQID01000332">
    <property type="protein sequence ID" value="HCT15678.1"/>
    <property type="molecule type" value="Genomic_DNA"/>
</dbReference>
<accession>A0A3D4T2B8</accession>
<evidence type="ECO:0000313" key="4">
    <source>
        <dbReference type="Proteomes" id="UP000261739"/>
    </source>
</evidence>
<feature type="region of interest" description="Disordered" evidence="1">
    <location>
        <begin position="344"/>
        <end position="386"/>
    </location>
</feature>
<dbReference type="AlphaFoldDB" id="A0A3D4T2B8"/>
<dbReference type="Pfam" id="PF10647">
    <property type="entry name" value="Gmad1"/>
    <property type="match status" value="1"/>
</dbReference>
<dbReference type="SMART" id="SM00909">
    <property type="entry name" value="Germane"/>
    <property type="match status" value="1"/>
</dbReference>